<evidence type="ECO:0000313" key="5">
    <source>
        <dbReference type="Proteomes" id="UP000011531"/>
    </source>
</evidence>
<protein>
    <recommendedName>
        <fullName evidence="6">PGF-CTERM sorting domain-containing protein</fullName>
    </recommendedName>
</protein>
<evidence type="ECO:0000256" key="2">
    <source>
        <dbReference type="SAM" id="MobiDB-lite"/>
    </source>
</evidence>
<evidence type="ECO:0000256" key="1">
    <source>
        <dbReference type="ARBA" id="ARBA00022729"/>
    </source>
</evidence>
<name>L9X0C2_9EURY</name>
<dbReference type="EMBL" id="AOIA01000131">
    <property type="protein sequence ID" value="ELY55072.1"/>
    <property type="molecule type" value="Genomic_DNA"/>
</dbReference>
<dbReference type="STRING" id="1227498.C492_16011"/>
<dbReference type="InterPro" id="IPR026371">
    <property type="entry name" value="PGF_CTERM"/>
</dbReference>
<keyword evidence="5" id="KW-1185">Reference proteome</keyword>
<dbReference type="GO" id="GO:0030115">
    <property type="term" value="C:S-layer"/>
    <property type="evidence" value="ECO:0007669"/>
    <property type="project" value="UniProtKB-SubCell"/>
</dbReference>
<dbReference type="NCBIfam" id="TIGR04126">
    <property type="entry name" value="PGF_CTERM"/>
    <property type="match status" value="1"/>
</dbReference>
<keyword evidence="3" id="KW-1133">Transmembrane helix</keyword>
<feature type="compositionally biased region" description="Low complexity" evidence="2">
    <location>
        <begin position="310"/>
        <end position="324"/>
    </location>
</feature>
<comment type="caution">
    <text evidence="4">The sequence shown here is derived from an EMBL/GenBank/DDBJ whole genome shotgun (WGS) entry which is preliminary data.</text>
</comment>
<evidence type="ECO:0000256" key="3">
    <source>
        <dbReference type="SAM" id="Phobius"/>
    </source>
</evidence>
<sequence length="357" mass="36907">MRAEETMSGKDRRRTGRTVAVVGAVAVLAGVLATAFLVGGTAAVGSDGAPDSDATAFESSAVQSTTGVSETASEVPVPEPGDEYYEAAAPDGSWISYINTRDEYRDPYLGDGSGKLCVTLVNEAGEPVVGESVPNTTATMSTGDELEWHSQADPITVEYPLTDNYEQPLDSDQFGTNSELPQGDGYLDSHCIEMHGQPEDGTIEYGEVEVDGEHADDVEVVGYVQQAHDAWDTDVDPVEDAVPYEDAGGWTYEPDGTHGQAVAVLQLTANADEFEDGESGSEPTDGNGDDPSETDQSNETDGNGSDDDGTNASDGADSNGADGGESSDTDDSDGLPGFGAAVAVTALAAVAVGVARR</sequence>
<feature type="transmembrane region" description="Helical" evidence="3">
    <location>
        <begin position="21"/>
        <end position="44"/>
    </location>
</feature>
<evidence type="ECO:0008006" key="6">
    <source>
        <dbReference type="Google" id="ProtNLM"/>
    </source>
</evidence>
<keyword evidence="3" id="KW-0812">Transmembrane</keyword>
<gene>
    <name evidence="4" type="ORF">C492_16011</name>
</gene>
<dbReference type="PATRIC" id="fig|1227498.3.peg.3158"/>
<accession>L9X0C2</accession>
<dbReference type="GO" id="GO:0005886">
    <property type="term" value="C:plasma membrane"/>
    <property type="evidence" value="ECO:0007669"/>
    <property type="project" value="UniProtKB-SubCell"/>
</dbReference>
<feature type="region of interest" description="Disordered" evidence="2">
    <location>
        <begin position="274"/>
        <end position="338"/>
    </location>
</feature>
<dbReference type="AlphaFoldDB" id="L9X0C2"/>
<reference evidence="4 5" key="1">
    <citation type="journal article" date="2014" name="PLoS Genet.">
        <title>Phylogenetically driven sequencing of extremely halophilic archaea reveals strategies for static and dynamic osmo-response.</title>
        <authorList>
            <person name="Becker E.A."/>
            <person name="Seitzer P.M."/>
            <person name="Tritt A."/>
            <person name="Larsen D."/>
            <person name="Krusor M."/>
            <person name="Yao A.I."/>
            <person name="Wu D."/>
            <person name="Madern D."/>
            <person name="Eisen J.A."/>
            <person name="Darling A.E."/>
            <person name="Facciotti M.T."/>
        </authorList>
    </citation>
    <scope>NUCLEOTIDE SEQUENCE [LARGE SCALE GENOMIC DNA]</scope>
    <source>
        <strain evidence="4 5">DSM 18795</strain>
    </source>
</reference>
<dbReference type="Proteomes" id="UP000011531">
    <property type="component" value="Unassembled WGS sequence"/>
</dbReference>
<organism evidence="4 5">
    <name type="scientific">Natronococcus jeotgali DSM 18795</name>
    <dbReference type="NCBI Taxonomy" id="1227498"/>
    <lineage>
        <taxon>Archaea</taxon>
        <taxon>Methanobacteriati</taxon>
        <taxon>Methanobacteriota</taxon>
        <taxon>Stenosarchaea group</taxon>
        <taxon>Halobacteria</taxon>
        <taxon>Halobacteriales</taxon>
        <taxon>Natrialbaceae</taxon>
        <taxon>Natronococcus</taxon>
    </lineage>
</organism>
<keyword evidence="1" id="KW-0732">Signal</keyword>
<feature type="compositionally biased region" description="Acidic residues" evidence="2">
    <location>
        <begin position="287"/>
        <end position="309"/>
    </location>
</feature>
<keyword evidence="3" id="KW-0472">Membrane</keyword>
<proteinExistence type="predicted"/>
<evidence type="ECO:0000313" key="4">
    <source>
        <dbReference type="EMBL" id="ELY55072.1"/>
    </source>
</evidence>